<keyword evidence="10" id="KW-0812">Transmembrane</keyword>
<dbReference type="InterPro" id="IPR025714">
    <property type="entry name" value="Methyltranfer_dom"/>
</dbReference>
<feature type="signal peptide" evidence="11">
    <location>
        <begin position="1"/>
        <end position="20"/>
    </location>
</feature>
<keyword evidence="7" id="KW-0949">S-adenosyl-L-methionine</keyword>
<evidence type="ECO:0000313" key="13">
    <source>
        <dbReference type="EMBL" id="KAH9424525.1"/>
    </source>
</evidence>
<evidence type="ECO:0000256" key="2">
    <source>
        <dbReference type="ARBA" id="ARBA00004496"/>
    </source>
</evidence>
<organism evidence="13 14">
    <name type="scientific">Dermatophagoides pteronyssinus</name>
    <name type="common">European house dust mite</name>
    <dbReference type="NCBI Taxonomy" id="6956"/>
    <lineage>
        <taxon>Eukaryota</taxon>
        <taxon>Metazoa</taxon>
        <taxon>Ecdysozoa</taxon>
        <taxon>Arthropoda</taxon>
        <taxon>Chelicerata</taxon>
        <taxon>Arachnida</taxon>
        <taxon>Acari</taxon>
        <taxon>Acariformes</taxon>
        <taxon>Sarcoptiformes</taxon>
        <taxon>Astigmata</taxon>
        <taxon>Psoroptidia</taxon>
        <taxon>Analgoidea</taxon>
        <taxon>Pyroglyphidae</taxon>
        <taxon>Dermatophagoidinae</taxon>
        <taxon>Dermatophagoides</taxon>
    </lineage>
</organism>
<dbReference type="EMBL" id="NJHN03000029">
    <property type="protein sequence ID" value="KAH9424525.1"/>
    <property type="molecule type" value="Genomic_DNA"/>
</dbReference>
<keyword evidence="4" id="KW-0963">Cytoplasm</keyword>
<evidence type="ECO:0000259" key="12">
    <source>
        <dbReference type="Pfam" id="PF13847"/>
    </source>
</evidence>
<keyword evidence="11" id="KW-0732">Signal</keyword>
<protein>
    <recommendedName>
        <fullName evidence="3">protein-histidine N-methyltransferase</fullName>
        <ecNumber evidence="3">2.1.1.85</ecNumber>
    </recommendedName>
</protein>
<dbReference type="CDD" id="cd02440">
    <property type="entry name" value="AdoMet_MTases"/>
    <property type="match status" value="1"/>
</dbReference>
<feature type="transmembrane region" description="Helical" evidence="10">
    <location>
        <begin position="99"/>
        <end position="124"/>
    </location>
</feature>
<reference evidence="13 14" key="1">
    <citation type="journal article" date="2018" name="J. Allergy Clin. Immunol.">
        <title>High-quality assembly of Dermatophagoides pteronyssinus genome and transcriptome reveals a wide range of novel allergens.</title>
        <authorList>
            <person name="Liu X.Y."/>
            <person name="Yang K.Y."/>
            <person name="Wang M.Q."/>
            <person name="Kwok J.S."/>
            <person name="Zeng X."/>
            <person name="Yang Z."/>
            <person name="Xiao X.J."/>
            <person name="Lau C.P."/>
            <person name="Li Y."/>
            <person name="Huang Z.M."/>
            <person name="Ba J.G."/>
            <person name="Yim A.K."/>
            <person name="Ouyang C.Y."/>
            <person name="Ngai S.M."/>
            <person name="Chan T.F."/>
            <person name="Leung E.L."/>
            <person name="Liu L."/>
            <person name="Liu Z.G."/>
            <person name="Tsui S.K."/>
        </authorList>
    </citation>
    <scope>NUCLEOTIDE SEQUENCE [LARGE SCALE GENOMIC DNA]</scope>
    <source>
        <strain evidence="13">Derp</strain>
    </source>
</reference>
<comment type="caution">
    <text evidence="13">The sequence shown here is derived from an EMBL/GenBank/DDBJ whole genome shotgun (WGS) entry which is preliminary data.</text>
</comment>
<keyword evidence="8" id="KW-0539">Nucleus</keyword>
<dbReference type="InterPro" id="IPR019410">
    <property type="entry name" value="Methyltransf_16"/>
</dbReference>
<evidence type="ECO:0000256" key="1">
    <source>
        <dbReference type="ARBA" id="ARBA00004123"/>
    </source>
</evidence>
<dbReference type="PANTHER" id="PTHR14614">
    <property type="entry name" value="HEPATOCELLULAR CARCINOMA-ASSOCIATED ANTIGEN"/>
    <property type="match status" value="1"/>
</dbReference>
<keyword evidence="10" id="KW-1133">Transmembrane helix</keyword>
<evidence type="ECO:0000256" key="7">
    <source>
        <dbReference type="ARBA" id="ARBA00022691"/>
    </source>
</evidence>
<comment type="similarity">
    <text evidence="9">Belongs to the methyltransferase superfamily. METTL18 family.</text>
</comment>
<name>A0ABQ8JQ86_DERPT</name>
<dbReference type="PANTHER" id="PTHR14614:SF39">
    <property type="entry name" value="HISTIDINE PROTEIN METHYLTRANSFERASE 1 HOMOLOG"/>
    <property type="match status" value="1"/>
</dbReference>
<dbReference type="InterPro" id="IPR029063">
    <property type="entry name" value="SAM-dependent_MTases_sf"/>
</dbReference>
<dbReference type="Pfam" id="PF13847">
    <property type="entry name" value="Methyltransf_31"/>
    <property type="match status" value="1"/>
</dbReference>
<gene>
    <name evidence="13" type="primary">METTL18</name>
    <name evidence="13" type="ORF">DERP_004710</name>
</gene>
<keyword evidence="5 13" id="KW-0489">Methyltransferase</keyword>
<keyword evidence="10" id="KW-0472">Membrane</keyword>
<evidence type="ECO:0000256" key="9">
    <source>
        <dbReference type="ARBA" id="ARBA00038126"/>
    </source>
</evidence>
<evidence type="ECO:0000256" key="3">
    <source>
        <dbReference type="ARBA" id="ARBA00012533"/>
    </source>
</evidence>
<feature type="chain" id="PRO_5047521943" description="protein-histidine N-methyltransferase" evidence="11">
    <location>
        <begin position="21"/>
        <end position="414"/>
    </location>
</feature>
<accession>A0ABQ8JQ86</accession>
<keyword evidence="6" id="KW-0808">Transferase</keyword>
<evidence type="ECO:0000256" key="5">
    <source>
        <dbReference type="ARBA" id="ARBA00022603"/>
    </source>
</evidence>
<dbReference type="GO" id="GO:0032259">
    <property type="term" value="P:methylation"/>
    <property type="evidence" value="ECO:0007669"/>
    <property type="project" value="UniProtKB-KW"/>
</dbReference>
<evidence type="ECO:0000256" key="6">
    <source>
        <dbReference type="ARBA" id="ARBA00022679"/>
    </source>
</evidence>
<evidence type="ECO:0000256" key="11">
    <source>
        <dbReference type="SAM" id="SignalP"/>
    </source>
</evidence>
<dbReference type="SUPFAM" id="SSF53335">
    <property type="entry name" value="S-adenosyl-L-methionine-dependent methyltransferases"/>
    <property type="match status" value="1"/>
</dbReference>
<evidence type="ECO:0000313" key="14">
    <source>
        <dbReference type="Proteomes" id="UP000887458"/>
    </source>
</evidence>
<sequence length="414" mass="49040">MSSSLLLFLWISTLLTAFNAQEYYPYDNQNIIIPIRQCYLDYDCPYPNSECGWLDRQHVCKCLRGYRWNGQQCQFGNHQDNHHNDGCWNDWTFSNCTPLMTIAIISLFIIVIVAFFTIVTYKLYEIIQSILKENDTAQQQCLLQPKQRNEKFYYQQLNKNFCQKILQKFENLNNAEHQTKLHSWFNSDLDVIPNEYEGGLKIWEGLFDLIDYFEQNKYDFNQLLSNNDDEFRICDLGCGSGLLSLYLARKLRQLKPNQKFRIYLQDYNEQVIKFFTCPTIIVNEKEENNSLEQIKLNYEFIWGDWEKISEFFITNKIHFNLIVTAETIYKEENFPKLINLFQSNIQPTNGRILIASKSHYFGIGGGTYSFLDYLDSLIENKSSYLMGDIIEEIDQSLLRHIIELRLSESQPEKQ</sequence>
<dbReference type="GO" id="GO:0008168">
    <property type="term" value="F:methyltransferase activity"/>
    <property type="evidence" value="ECO:0007669"/>
    <property type="project" value="UniProtKB-KW"/>
</dbReference>
<comment type="subcellular location">
    <subcellularLocation>
        <location evidence="2">Cytoplasm</location>
    </subcellularLocation>
    <subcellularLocation>
        <location evidence="1">Nucleus</location>
    </subcellularLocation>
</comment>
<evidence type="ECO:0000256" key="4">
    <source>
        <dbReference type="ARBA" id="ARBA00022490"/>
    </source>
</evidence>
<proteinExistence type="inferred from homology"/>
<evidence type="ECO:0000256" key="10">
    <source>
        <dbReference type="SAM" id="Phobius"/>
    </source>
</evidence>
<evidence type="ECO:0000256" key="8">
    <source>
        <dbReference type="ARBA" id="ARBA00023242"/>
    </source>
</evidence>
<dbReference type="Proteomes" id="UP000887458">
    <property type="component" value="Unassembled WGS sequence"/>
</dbReference>
<dbReference type="Gene3D" id="3.40.50.150">
    <property type="entry name" value="Vaccinia Virus protein VP39"/>
    <property type="match status" value="1"/>
</dbReference>
<dbReference type="EC" id="2.1.1.85" evidence="3"/>
<reference evidence="13 14" key="2">
    <citation type="journal article" date="2022" name="Mol. Biol. Evol.">
        <title>Comparative Genomics Reveals Insights into the Divergent Evolution of Astigmatic Mites and Household Pest Adaptations.</title>
        <authorList>
            <person name="Xiong Q."/>
            <person name="Wan A.T."/>
            <person name="Liu X."/>
            <person name="Fung C.S."/>
            <person name="Xiao X."/>
            <person name="Malainual N."/>
            <person name="Hou J."/>
            <person name="Wang L."/>
            <person name="Wang M."/>
            <person name="Yang K.Y."/>
            <person name="Cui Y."/>
            <person name="Leung E.L."/>
            <person name="Nong W."/>
            <person name="Shin S.K."/>
            <person name="Au S.W."/>
            <person name="Jeong K.Y."/>
            <person name="Chew F.T."/>
            <person name="Hui J.H."/>
            <person name="Leung T.F."/>
            <person name="Tungtrongchitr A."/>
            <person name="Zhong N."/>
            <person name="Liu Z."/>
            <person name="Tsui S.K."/>
        </authorList>
    </citation>
    <scope>NUCLEOTIDE SEQUENCE [LARGE SCALE GENOMIC DNA]</scope>
    <source>
        <strain evidence="13">Derp</strain>
    </source>
</reference>
<keyword evidence="14" id="KW-1185">Reference proteome</keyword>
<feature type="domain" description="Methyltransferase" evidence="12">
    <location>
        <begin position="228"/>
        <end position="402"/>
    </location>
</feature>